<evidence type="ECO:0000259" key="4">
    <source>
        <dbReference type="Pfam" id="PF13473"/>
    </source>
</evidence>
<accession>A0ABW4MQR9</accession>
<dbReference type="InterPro" id="IPR008972">
    <property type="entry name" value="Cupredoxin"/>
</dbReference>
<feature type="domain" description="EfeO-type cupredoxin-like" evidence="4">
    <location>
        <begin position="17"/>
        <end position="120"/>
    </location>
</feature>
<dbReference type="InterPro" id="IPR028096">
    <property type="entry name" value="EfeO_Cupredoxin"/>
</dbReference>
<evidence type="ECO:0000256" key="2">
    <source>
        <dbReference type="ARBA" id="ARBA00023008"/>
    </source>
</evidence>
<dbReference type="SUPFAM" id="SSF49503">
    <property type="entry name" value="Cupredoxins"/>
    <property type="match status" value="1"/>
</dbReference>
<dbReference type="PANTHER" id="PTHR38439">
    <property type="entry name" value="AURACYANIN-B"/>
    <property type="match status" value="1"/>
</dbReference>
<keyword evidence="3" id="KW-0732">Signal</keyword>
<feature type="chain" id="PRO_5045261458" evidence="3">
    <location>
        <begin position="27"/>
        <end position="121"/>
    </location>
</feature>
<keyword evidence="2" id="KW-0186">Copper</keyword>
<dbReference type="RefSeq" id="WP_388039941.1">
    <property type="nucleotide sequence ID" value="NZ_JBHUEK010000025.1"/>
</dbReference>
<sequence>MSAKKRVIGLFVAMALLLVGSLGVFAETQPLEPIQKIEVGLNDDYFNPKAITIPKGKPIVLVLKNNGVKEHTFTVEKLGIDYKVKPKQIKIVTVEPKNAGTYELICRYHEKEGMVGQVIVK</sequence>
<keyword evidence="1" id="KW-0479">Metal-binding</keyword>
<dbReference type="InterPro" id="IPR050845">
    <property type="entry name" value="Cu-binding_ET"/>
</dbReference>
<name>A0ABW4MQR9_9BACI</name>
<evidence type="ECO:0000313" key="5">
    <source>
        <dbReference type="EMBL" id="MFD1780302.1"/>
    </source>
</evidence>
<dbReference type="Proteomes" id="UP001597227">
    <property type="component" value="Unassembled WGS sequence"/>
</dbReference>
<reference evidence="6" key="1">
    <citation type="journal article" date="2019" name="Int. J. Syst. Evol. Microbiol.">
        <title>The Global Catalogue of Microorganisms (GCM) 10K type strain sequencing project: providing services to taxonomists for standard genome sequencing and annotation.</title>
        <authorList>
            <consortium name="The Broad Institute Genomics Platform"/>
            <consortium name="The Broad Institute Genome Sequencing Center for Infectious Disease"/>
            <person name="Wu L."/>
            <person name="Ma J."/>
        </authorList>
    </citation>
    <scope>NUCLEOTIDE SEQUENCE [LARGE SCALE GENOMIC DNA]</scope>
    <source>
        <strain evidence="6">CCUG 15531</strain>
    </source>
</reference>
<evidence type="ECO:0000313" key="6">
    <source>
        <dbReference type="Proteomes" id="UP001597227"/>
    </source>
</evidence>
<gene>
    <name evidence="5" type="ORF">ACFSFW_16680</name>
</gene>
<dbReference type="Pfam" id="PF13473">
    <property type="entry name" value="Cupredoxin_1"/>
    <property type="match status" value="1"/>
</dbReference>
<dbReference type="EMBL" id="JBHUEK010000025">
    <property type="protein sequence ID" value="MFD1780302.1"/>
    <property type="molecule type" value="Genomic_DNA"/>
</dbReference>
<feature type="signal peptide" evidence="3">
    <location>
        <begin position="1"/>
        <end position="26"/>
    </location>
</feature>
<dbReference type="PANTHER" id="PTHR38439:SF3">
    <property type="entry name" value="COPPER-RESISTANT CUPROPROTEIN COPI"/>
    <property type="match status" value="1"/>
</dbReference>
<dbReference type="Gene3D" id="2.60.40.420">
    <property type="entry name" value="Cupredoxins - blue copper proteins"/>
    <property type="match status" value="1"/>
</dbReference>
<proteinExistence type="predicted"/>
<keyword evidence="6" id="KW-1185">Reference proteome</keyword>
<organism evidence="5 6">
    <name type="scientific">Fredinandcohnia salidurans</name>
    <dbReference type="NCBI Taxonomy" id="2595041"/>
    <lineage>
        <taxon>Bacteria</taxon>
        <taxon>Bacillati</taxon>
        <taxon>Bacillota</taxon>
        <taxon>Bacilli</taxon>
        <taxon>Bacillales</taxon>
        <taxon>Bacillaceae</taxon>
        <taxon>Fredinandcohnia</taxon>
    </lineage>
</organism>
<evidence type="ECO:0000256" key="1">
    <source>
        <dbReference type="ARBA" id="ARBA00022723"/>
    </source>
</evidence>
<comment type="caution">
    <text evidence="5">The sequence shown here is derived from an EMBL/GenBank/DDBJ whole genome shotgun (WGS) entry which is preliminary data.</text>
</comment>
<evidence type="ECO:0000256" key="3">
    <source>
        <dbReference type="SAM" id="SignalP"/>
    </source>
</evidence>
<protein>
    <submittedName>
        <fullName evidence="5">Cupredoxin domain-containing protein</fullName>
    </submittedName>
</protein>